<keyword evidence="6" id="KW-0479">Metal-binding</keyword>
<dbReference type="Gene3D" id="2.40.50.730">
    <property type="match status" value="1"/>
</dbReference>
<dbReference type="InterPro" id="IPR045846">
    <property type="entry name" value="POLBc_alpha"/>
</dbReference>
<dbReference type="GO" id="GO:0006273">
    <property type="term" value="P:lagging strand elongation"/>
    <property type="evidence" value="ECO:0007669"/>
    <property type="project" value="TreeGrafter"/>
</dbReference>
<evidence type="ECO:0000256" key="11">
    <source>
        <dbReference type="ARBA" id="ARBA00023242"/>
    </source>
</evidence>
<dbReference type="Gene3D" id="3.90.1600.10">
    <property type="entry name" value="Palm domain of DNA polymerase"/>
    <property type="match status" value="1"/>
</dbReference>
<dbReference type="Gene3D" id="3.30.70.2820">
    <property type="match status" value="1"/>
</dbReference>
<dbReference type="SUPFAM" id="SSF90234">
    <property type="entry name" value="Zinc finger domain of DNA polymerase-alpha"/>
    <property type="match status" value="1"/>
</dbReference>
<dbReference type="InterPro" id="IPR023211">
    <property type="entry name" value="DNA_pol_palm_dom_sf"/>
</dbReference>
<dbReference type="InterPro" id="IPR043502">
    <property type="entry name" value="DNA/RNA_pol_sf"/>
</dbReference>
<dbReference type="SUPFAM" id="SSF56672">
    <property type="entry name" value="DNA/RNA polymerases"/>
    <property type="match status" value="1"/>
</dbReference>
<dbReference type="FunFam" id="1.10.132.60:FF:000004">
    <property type="entry name" value="DNA polymerase"/>
    <property type="match status" value="1"/>
</dbReference>
<dbReference type="InterPro" id="IPR015088">
    <property type="entry name" value="Znf_DNA-dir_DNA_pol_B_alpha"/>
</dbReference>
<dbReference type="GO" id="GO:0000166">
    <property type="term" value="F:nucleotide binding"/>
    <property type="evidence" value="ECO:0007669"/>
    <property type="project" value="InterPro"/>
</dbReference>
<dbReference type="GO" id="GO:1902975">
    <property type="term" value="P:mitotic DNA replication initiation"/>
    <property type="evidence" value="ECO:0007669"/>
    <property type="project" value="InterPro"/>
</dbReference>
<accession>A0A147BCL5</accession>
<evidence type="ECO:0000256" key="12">
    <source>
        <dbReference type="RuleBase" id="RU000442"/>
    </source>
</evidence>
<evidence type="ECO:0000256" key="2">
    <source>
        <dbReference type="ARBA" id="ARBA00005755"/>
    </source>
</evidence>
<dbReference type="SUPFAM" id="SSF53098">
    <property type="entry name" value="Ribonuclease H-like"/>
    <property type="match status" value="1"/>
</dbReference>
<evidence type="ECO:0000259" key="16">
    <source>
        <dbReference type="Pfam" id="PF08996"/>
    </source>
</evidence>
<dbReference type="InterPro" id="IPR012337">
    <property type="entry name" value="RNaseH-like_sf"/>
</dbReference>
<dbReference type="Pfam" id="PF12254">
    <property type="entry name" value="DNA_pol_alpha_N"/>
    <property type="match status" value="1"/>
</dbReference>
<dbReference type="EMBL" id="GEGO01007202">
    <property type="protein sequence ID" value="JAR88202.1"/>
    <property type="molecule type" value="Transcribed_RNA"/>
</dbReference>
<evidence type="ECO:0000256" key="9">
    <source>
        <dbReference type="ARBA" id="ARBA00022932"/>
    </source>
</evidence>
<dbReference type="Gene3D" id="1.10.132.60">
    <property type="entry name" value="DNA polymerase family B, C-terminal domain"/>
    <property type="match status" value="1"/>
</dbReference>
<evidence type="ECO:0000256" key="6">
    <source>
        <dbReference type="ARBA" id="ARBA00022723"/>
    </source>
</evidence>
<evidence type="ECO:0000256" key="1">
    <source>
        <dbReference type="ARBA" id="ARBA00004123"/>
    </source>
</evidence>
<dbReference type="InterPro" id="IPR024647">
    <property type="entry name" value="DNA_pol_a_cat_su_N"/>
</dbReference>
<evidence type="ECO:0000259" key="15">
    <source>
        <dbReference type="Pfam" id="PF03104"/>
    </source>
</evidence>
<dbReference type="SMART" id="SM00486">
    <property type="entry name" value="POLBc"/>
    <property type="match status" value="1"/>
</dbReference>
<feature type="region of interest" description="Disordered" evidence="13">
    <location>
        <begin position="814"/>
        <end position="837"/>
    </location>
</feature>
<dbReference type="CDD" id="cd05532">
    <property type="entry name" value="POLBc_alpha"/>
    <property type="match status" value="1"/>
</dbReference>
<keyword evidence="3 12" id="KW-0808">Transferase</keyword>
<dbReference type="PANTHER" id="PTHR45861">
    <property type="entry name" value="DNA POLYMERASE ALPHA CATALYTIC SUBUNIT"/>
    <property type="match status" value="1"/>
</dbReference>
<comment type="subcellular location">
    <subcellularLocation>
        <location evidence="1">Nucleus</location>
    </subcellularLocation>
</comment>
<evidence type="ECO:0000256" key="10">
    <source>
        <dbReference type="ARBA" id="ARBA00023125"/>
    </source>
</evidence>
<evidence type="ECO:0000313" key="18">
    <source>
        <dbReference type="EMBL" id="JAR88202.1"/>
    </source>
</evidence>
<evidence type="ECO:0000256" key="7">
    <source>
        <dbReference type="ARBA" id="ARBA00022771"/>
    </source>
</evidence>
<dbReference type="Pfam" id="PF03104">
    <property type="entry name" value="DNA_pol_B_exo1"/>
    <property type="match status" value="1"/>
</dbReference>
<dbReference type="InterPro" id="IPR006172">
    <property type="entry name" value="DNA-dir_DNA_pol_B"/>
</dbReference>
<feature type="domain" description="DNA polymerase alpha catalytic subunit N-terminal" evidence="17">
    <location>
        <begin position="24"/>
        <end position="85"/>
    </location>
</feature>
<dbReference type="InterPro" id="IPR042087">
    <property type="entry name" value="DNA_pol_B_thumb"/>
</dbReference>
<dbReference type="FunFam" id="1.10.287.690:FF:000003">
    <property type="entry name" value="DNA polymerase"/>
    <property type="match status" value="1"/>
</dbReference>
<dbReference type="PANTHER" id="PTHR45861:SF1">
    <property type="entry name" value="DNA POLYMERASE ALPHA CATALYTIC SUBUNIT"/>
    <property type="match status" value="1"/>
</dbReference>
<dbReference type="InterPro" id="IPR006134">
    <property type="entry name" value="DNA-dir_DNA_pol_B_multi_dom"/>
</dbReference>
<evidence type="ECO:0000259" key="14">
    <source>
        <dbReference type="Pfam" id="PF00136"/>
    </source>
</evidence>
<dbReference type="CDD" id="cd05776">
    <property type="entry name" value="DNA_polB_alpha_exo"/>
    <property type="match status" value="1"/>
</dbReference>
<organism evidence="18">
    <name type="scientific">Ixodes ricinus</name>
    <name type="common">Common tick</name>
    <name type="synonym">Acarus ricinus</name>
    <dbReference type="NCBI Taxonomy" id="34613"/>
    <lineage>
        <taxon>Eukaryota</taxon>
        <taxon>Metazoa</taxon>
        <taxon>Ecdysozoa</taxon>
        <taxon>Arthropoda</taxon>
        <taxon>Chelicerata</taxon>
        <taxon>Arachnida</taxon>
        <taxon>Acari</taxon>
        <taxon>Parasitiformes</taxon>
        <taxon>Ixodida</taxon>
        <taxon>Ixodoidea</taxon>
        <taxon>Ixodidae</taxon>
        <taxon>Ixodinae</taxon>
        <taxon>Ixodes</taxon>
    </lineage>
</organism>
<dbReference type="GO" id="GO:0008270">
    <property type="term" value="F:zinc ion binding"/>
    <property type="evidence" value="ECO:0007669"/>
    <property type="project" value="UniProtKB-KW"/>
</dbReference>
<dbReference type="GO" id="GO:0003682">
    <property type="term" value="F:chromatin binding"/>
    <property type="evidence" value="ECO:0007669"/>
    <property type="project" value="TreeGrafter"/>
</dbReference>
<reference evidence="18" key="1">
    <citation type="journal article" date="2018" name="PLoS Negl. Trop. Dis.">
        <title>Sialome diversity of ticks revealed by RNAseq of single tick salivary glands.</title>
        <authorList>
            <person name="Perner J."/>
            <person name="Kropackova S."/>
            <person name="Kopacek P."/>
            <person name="Ribeiro J.M."/>
        </authorList>
    </citation>
    <scope>NUCLEOTIDE SEQUENCE</scope>
    <source>
        <strain evidence="18">Siblings of single egg batch collected in Ceske Budejovice</strain>
        <tissue evidence="18">Salivary glands</tissue>
    </source>
</reference>
<keyword evidence="9 12" id="KW-0239">DNA-directed DNA polymerase</keyword>
<dbReference type="InterPro" id="IPR017964">
    <property type="entry name" value="DNA-dir_DNA_pol_B_CS"/>
</dbReference>
<dbReference type="GO" id="GO:0033554">
    <property type="term" value="P:cellular response to stress"/>
    <property type="evidence" value="ECO:0007669"/>
    <property type="project" value="UniProtKB-ARBA"/>
</dbReference>
<dbReference type="FunFam" id="3.90.1600.10:FF:000022">
    <property type="entry name" value="DNA polymerase"/>
    <property type="match status" value="1"/>
</dbReference>
<dbReference type="Gene3D" id="3.30.420.10">
    <property type="entry name" value="Ribonuclease H-like superfamily/Ribonuclease H"/>
    <property type="match status" value="1"/>
</dbReference>
<dbReference type="InterPro" id="IPR006133">
    <property type="entry name" value="DNA-dir_DNA_pol_B_exonuc"/>
</dbReference>
<feature type="region of interest" description="Disordered" evidence="13">
    <location>
        <begin position="72"/>
        <end position="118"/>
    </location>
</feature>
<keyword evidence="5 12" id="KW-0235">DNA replication</keyword>
<dbReference type="GO" id="GO:0006272">
    <property type="term" value="P:leading strand elongation"/>
    <property type="evidence" value="ECO:0007669"/>
    <property type="project" value="TreeGrafter"/>
</dbReference>
<dbReference type="Pfam" id="PF00136">
    <property type="entry name" value="DNA_pol_B"/>
    <property type="match status" value="1"/>
</dbReference>
<dbReference type="InterPro" id="IPR038256">
    <property type="entry name" value="Pol_alpha_znc_sf"/>
</dbReference>
<feature type="region of interest" description="Disordered" evidence="13">
    <location>
        <begin position="1456"/>
        <end position="1475"/>
    </location>
</feature>
<dbReference type="PROSITE" id="PS00116">
    <property type="entry name" value="DNA_POLYMERASE_B"/>
    <property type="match status" value="1"/>
</dbReference>
<feature type="domain" description="DNA-directed DNA polymerase family B exonuclease" evidence="15">
    <location>
        <begin position="481"/>
        <end position="711"/>
    </location>
</feature>
<keyword evidence="8" id="KW-0862">Zinc</keyword>
<sequence length="1475" mass="164551">DSDSFVKNRAKRSRPDKAGRFAALERLKQVKGGIRSKYELKEEVSVYEEVDEKEYSRLVQKRQEEDWIIDDGGAGYVEDGREIFDDDIGDTDDAPRKEASGTKNKYRPPSSKKVAAPKAGTIAAMFSAQPKKKAEKEINLNDDQLLDNILQSVDRQSSGPSMSTAFVLTPKAPRKSMASLALKSPANPFAKNGRSPSSRADVKPRCVNYSSVDPQTFVSRRQLEDKEEVKIEQFDTQELSCDFNIEEDSPPSPLAEAPHENDQTVDEDLACFADAQNDDFHMELEENGQTADAGLGLKVGTGVGKEESLDDSFPEWTGVVAEDAVCRPADVKVDSLPLVENENGEKVVRFFWLDAYEDYFKNPGVVHLFGKVKLLDASTYASCAVTVCNIPRKVYLLPRPFHLDSAAKAETDEPVTMKDVYDEFRSIAEKQRIEEFKTKAVTKRYAFDKDGVPAEAEYLEIVYPARFPELSKDLTGRTFSAVFGTNTSSLESLLIGQKLMGPCWLELQNPSAPNVPVSWCKLEVVLSKPGDIVVAKSEPAPPLVVMSLSIRTVPNDATNQNEVVAVSVLAHHTFPIDKQAPSPLYQTHFCALTRPSGTLFPYGFSGSMCKHTTLEVVDSERSLLILFAAKLQRLDPDIIVGHDVQSYDLNVLLHRMIASKIPNWSRLGRLKRGNAAVLGKADKQMTPGRLVCDLKISSKELVQCKSYDLTELARTLLHKQRLELGPERLQNMYSSSAQLLKLVDLTMMDAEFCLRLMSELNVLPLALQITNIAGNVLSRTLLGGRSQRNEYLLLHAFSDRNYICPDKSFKKQAVKAPDDDETELPASKNKSKKGPTYSGGLVLEPKKGFYDSFILLMDFNSLYPSIIQEYNICFTTVDMSKGGGDAAAEDQIPELPGSSAEPGVLPSEIRKLVESRRQVKNLMKASDVGADLYQQYDIRQKALKLTANSMYGCLGFAQSRFFAKPLAALITSRGREILMQTKELVEKMGLDVIYGDTDSIMINTNSRDLKEVSKLGNKVKAEINKLYKQLEIDIDGIFKSMLLLKKKKYAALVVSVGPNGQVSTTKQLKGLDVVRRDWSELARKTGEYVIDELLSDNSREDIVEKIHSYLVQLAAKIQGDSLPLSDFCVTKQLTKNPEDYPDKKNLSHVQVALRLNSKRGKKLKQGDTVTYVICNDGSSQTATQRAYHPEELKGNDSLSIDKQYYLAQQIHPVVARICAPIDGTDAAMIAEVLGLNPAHYRHYNHNEEDDTERRLNDGSASGLAVYKSCERVTLRCPSEGCTAVIAVEDIFERTGMELRFVLEECPQCKIALCGYINALCNQVTLFIRDCISKFYAGWLVCEDSVCRHRTRRLPLRFVKASPLCFACERSVMHPEYKTSDLYNQLRYLSKLFDFSRAVASLPESDKKSRCVTSPETERTCRHIQQVAKRFLARNGYSTVQLRSLFADVYRPLDPEASRGPREGAGLDSGLLDPVA</sequence>
<protein>
    <recommendedName>
        <fullName evidence="12">DNA polymerase</fullName>
        <ecNumber evidence="12">2.7.7.7</ecNumber>
    </recommendedName>
</protein>
<comment type="catalytic activity">
    <reaction evidence="12">
        <text>DNA(n) + a 2'-deoxyribonucleoside 5'-triphosphate = DNA(n+1) + diphosphate</text>
        <dbReference type="Rhea" id="RHEA:22508"/>
        <dbReference type="Rhea" id="RHEA-COMP:17339"/>
        <dbReference type="Rhea" id="RHEA-COMP:17340"/>
        <dbReference type="ChEBI" id="CHEBI:33019"/>
        <dbReference type="ChEBI" id="CHEBI:61560"/>
        <dbReference type="ChEBI" id="CHEBI:173112"/>
        <dbReference type="EC" id="2.7.7.7"/>
    </reaction>
</comment>
<dbReference type="Gene3D" id="1.10.287.690">
    <property type="entry name" value="Helix hairpin bin"/>
    <property type="match status" value="1"/>
</dbReference>
<keyword evidence="11" id="KW-0539">Nucleus</keyword>
<dbReference type="Gene3D" id="1.10.3200.20">
    <property type="entry name" value="DNA Polymerase alpha, zinc finger"/>
    <property type="match status" value="1"/>
</dbReference>
<dbReference type="FunFam" id="3.30.70.2820:FF:000001">
    <property type="entry name" value="DNA polymerase"/>
    <property type="match status" value="1"/>
</dbReference>
<dbReference type="InterPro" id="IPR036397">
    <property type="entry name" value="RNaseH_sf"/>
</dbReference>
<dbReference type="GO" id="GO:0003887">
    <property type="term" value="F:DNA-directed DNA polymerase activity"/>
    <property type="evidence" value="ECO:0007669"/>
    <property type="project" value="UniProtKB-KW"/>
</dbReference>
<keyword evidence="7" id="KW-0863">Zinc-finger</keyword>
<comment type="similarity">
    <text evidence="2 12">Belongs to the DNA polymerase type-B family.</text>
</comment>
<dbReference type="PRINTS" id="PR00106">
    <property type="entry name" value="DNAPOLB"/>
</dbReference>
<evidence type="ECO:0000256" key="8">
    <source>
        <dbReference type="ARBA" id="ARBA00022833"/>
    </source>
</evidence>
<dbReference type="Pfam" id="PF08996">
    <property type="entry name" value="zf-DNA_Pol"/>
    <property type="match status" value="1"/>
</dbReference>
<keyword evidence="10 12" id="KW-0238">DNA-binding</keyword>
<dbReference type="EC" id="2.7.7.7" evidence="12"/>
<evidence type="ECO:0000256" key="3">
    <source>
        <dbReference type="ARBA" id="ARBA00022679"/>
    </source>
</evidence>
<evidence type="ECO:0000256" key="4">
    <source>
        <dbReference type="ARBA" id="ARBA00022695"/>
    </source>
</evidence>
<feature type="region of interest" description="Disordered" evidence="13">
    <location>
        <begin position="242"/>
        <end position="263"/>
    </location>
</feature>
<dbReference type="GO" id="GO:0003697">
    <property type="term" value="F:single-stranded DNA binding"/>
    <property type="evidence" value="ECO:0007669"/>
    <property type="project" value="TreeGrafter"/>
</dbReference>
<keyword evidence="4 12" id="KW-0548">Nucleotidyltransferase</keyword>
<evidence type="ECO:0000256" key="5">
    <source>
        <dbReference type="ARBA" id="ARBA00022705"/>
    </source>
</evidence>
<dbReference type="NCBIfam" id="TIGR00592">
    <property type="entry name" value="pol2"/>
    <property type="match status" value="1"/>
</dbReference>
<evidence type="ECO:0000259" key="17">
    <source>
        <dbReference type="Pfam" id="PF12254"/>
    </source>
</evidence>
<evidence type="ECO:0000256" key="13">
    <source>
        <dbReference type="SAM" id="MobiDB-lite"/>
    </source>
</evidence>
<feature type="domain" description="Zinc finger DNA-directed DNA polymerase family B alpha" evidence="16">
    <location>
        <begin position="1266"/>
        <end position="1445"/>
    </location>
</feature>
<proteinExistence type="inferred from homology"/>
<dbReference type="GO" id="GO:0003688">
    <property type="term" value="F:DNA replication origin binding"/>
    <property type="evidence" value="ECO:0007669"/>
    <property type="project" value="TreeGrafter"/>
</dbReference>
<dbReference type="GO" id="GO:0005658">
    <property type="term" value="C:alpha DNA polymerase:primase complex"/>
    <property type="evidence" value="ECO:0007669"/>
    <property type="project" value="UniProtKB-ARBA"/>
</dbReference>
<feature type="domain" description="DNA-directed DNA polymerase family B multifunctional" evidence="14">
    <location>
        <begin position="777"/>
        <end position="1221"/>
    </location>
</feature>
<feature type="non-terminal residue" evidence="18">
    <location>
        <position position="1"/>
    </location>
</feature>
<name>A0A147BCL5_IXORI</name>